<reference evidence="1 3" key="1">
    <citation type="submission" date="2012-11" db="EMBL/GenBank/DDBJ databases">
        <title>Whole genome sequence of Acetobacter cibinongensis 4H-1.</title>
        <authorList>
            <person name="Azuma Y."/>
            <person name="Higashiura N."/>
            <person name="Hirakawa H."/>
            <person name="Matsushita K."/>
        </authorList>
    </citation>
    <scope>NUCLEOTIDE SEQUENCE [LARGE SCALE GENOMIC DNA]</scope>
    <source>
        <strain evidence="1 3">4H-1</strain>
    </source>
</reference>
<reference evidence="2 4" key="2">
    <citation type="submission" date="2019-07" db="EMBL/GenBank/DDBJ databases">
        <title>Whole genome shotgun sequence of Acetobacter cibinongensis NBRC 16605.</title>
        <authorList>
            <person name="Hosoyama A."/>
            <person name="Uohara A."/>
            <person name="Ohji S."/>
            <person name="Ichikawa N."/>
        </authorList>
    </citation>
    <scope>NUCLEOTIDE SEQUENCE [LARGE SCALE GENOMIC DNA]</scope>
    <source>
        <strain evidence="2 4">NBRC 16605</strain>
    </source>
</reference>
<dbReference type="Proteomes" id="UP000032671">
    <property type="component" value="Unassembled WGS sequence"/>
</dbReference>
<name>A0A0D6N454_9PROT</name>
<dbReference type="EMBL" id="BAMV01000011">
    <property type="protein sequence ID" value="GAN60291.1"/>
    <property type="molecule type" value="Genomic_DNA"/>
</dbReference>
<comment type="caution">
    <text evidence="1">The sequence shown here is derived from an EMBL/GenBank/DDBJ whole genome shotgun (WGS) entry which is preliminary data.</text>
</comment>
<dbReference type="EMBL" id="BJVU01000002">
    <property type="protein sequence ID" value="GEL57995.1"/>
    <property type="molecule type" value="Genomic_DNA"/>
</dbReference>
<dbReference type="Proteomes" id="UP000321891">
    <property type="component" value="Unassembled WGS sequence"/>
</dbReference>
<evidence type="ECO:0000313" key="2">
    <source>
        <dbReference type="EMBL" id="GEL57995.1"/>
    </source>
</evidence>
<accession>A0A6N3SL10</accession>
<keyword evidence="4" id="KW-1185">Reference proteome</keyword>
<evidence type="ECO:0000313" key="1">
    <source>
        <dbReference type="EMBL" id="GAN60291.1"/>
    </source>
</evidence>
<accession>A0A0D6N454</accession>
<dbReference type="AlphaFoldDB" id="A0A0D6N454"/>
<protein>
    <submittedName>
        <fullName evidence="1">Uncharacterized protein</fullName>
    </submittedName>
</protein>
<sequence length="74" mass="8487">MSEDTCTKKAWHTLDISKGTMLPVWSCRFERAYVWGKQPYIRAGLLTPHAPPPLISSTRNTQVYEKIAPLLRKT</sequence>
<gene>
    <name evidence="1" type="ORF">Abci_011_021</name>
    <name evidence="2" type="ORF">ACI01nite_05970</name>
</gene>
<evidence type="ECO:0000313" key="3">
    <source>
        <dbReference type="Proteomes" id="UP000032671"/>
    </source>
</evidence>
<proteinExistence type="predicted"/>
<organism evidence="1 3">
    <name type="scientific">Acetobacter cibinongensis</name>
    <dbReference type="NCBI Taxonomy" id="146475"/>
    <lineage>
        <taxon>Bacteria</taxon>
        <taxon>Pseudomonadati</taxon>
        <taxon>Pseudomonadota</taxon>
        <taxon>Alphaproteobacteria</taxon>
        <taxon>Acetobacterales</taxon>
        <taxon>Acetobacteraceae</taxon>
        <taxon>Acetobacter</taxon>
    </lineage>
</organism>
<evidence type="ECO:0000313" key="4">
    <source>
        <dbReference type="Proteomes" id="UP000321891"/>
    </source>
</evidence>